<dbReference type="EMBL" id="CAJNOG010001714">
    <property type="protein sequence ID" value="CAF1466099.1"/>
    <property type="molecule type" value="Genomic_DNA"/>
</dbReference>
<gene>
    <name evidence="1" type="ORF">JYZ213_LOCUS41535</name>
    <name evidence="2" type="ORF">OXD698_LOCUS20459</name>
</gene>
<proteinExistence type="predicted"/>
<evidence type="ECO:0000313" key="2">
    <source>
        <dbReference type="EMBL" id="CAF3837489.1"/>
    </source>
</evidence>
<evidence type="ECO:0000313" key="3">
    <source>
        <dbReference type="Proteomes" id="UP000663844"/>
    </source>
</evidence>
<evidence type="ECO:0000313" key="1">
    <source>
        <dbReference type="EMBL" id="CAF1466099.1"/>
    </source>
</evidence>
<dbReference type="AlphaFoldDB" id="A0A819DRX2"/>
<accession>A0A819DRX2</accession>
<dbReference type="Proteomes" id="UP000663845">
    <property type="component" value="Unassembled WGS sequence"/>
</dbReference>
<dbReference type="Proteomes" id="UP000663844">
    <property type="component" value="Unassembled WGS sequence"/>
</dbReference>
<organism evidence="2 3">
    <name type="scientific">Adineta steineri</name>
    <dbReference type="NCBI Taxonomy" id="433720"/>
    <lineage>
        <taxon>Eukaryota</taxon>
        <taxon>Metazoa</taxon>
        <taxon>Spiralia</taxon>
        <taxon>Gnathifera</taxon>
        <taxon>Rotifera</taxon>
        <taxon>Eurotatoria</taxon>
        <taxon>Bdelloidea</taxon>
        <taxon>Adinetida</taxon>
        <taxon>Adinetidae</taxon>
        <taxon>Adineta</taxon>
    </lineage>
</organism>
<comment type="caution">
    <text evidence="2">The sequence shown here is derived from an EMBL/GenBank/DDBJ whole genome shotgun (WGS) entry which is preliminary data.</text>
</comment>
<reference evidence="2" key="1">
    <citation type="submission" date="2021-02" db="EMBL/GenBank/DDBJ databases">
        <authorList>
            <person name="Nowell W R."/>
        </authorList>
    </citation>
    <scope>NUCLEOTIDE SEQUENCE</scope>
</reference>
<protein>
    <submittedName>
        <fullName evidence="2">Uncharacterized protein</fullName>
    </submittedName>
</protein>
<dbReference type="EMBL" id="CAJOAZ010001624">
    <property type="protein sequence ID" value="CAF3837489.1"/>
    <property type="molecule type" value="Genomic_DNA"/>
</dbReference>
<name>A0A819DRX2_9BILA</name>
<sequence length="263" mass="30056">MISALKNVPDDNTRLNKNVLSNNSNVLVFKYPSILPDTVIRSEEFELITLNIVFGFRDAYLRASHLQAIRHLIGNVKLMPTKPFRLSLDSSKCRLNIDDISDLADIAHSDNEHHLCEMKTPLINDGIPLNDFNLTLLVNGLKNGVELAIRSGSRTSRNHHRFELLLPLRDNLTVKYDYLEQHILSHLKSLLNNDINKITLARYFPDRGQWMIINPSAISKKMKVLNANLKDEPYKLSDVIVTGVLEDEYLMSEDFGADFDQMK</sequence>